<name>A0A2P5DP48_PARAD</name>
<reference evidence="3" key="1">
    <citation type="submission" date="2016-06" db="EMBL/GenBank/DDBJ databases">
        <title>Parallel loss of symbiosis genes in relatives of nitrogen-fixing non-legume Parasponia.</title>
        <authorList>
            <person name="Van Velzen R."/>
            <person name="Holmer R."/>
            <person name="Bu F."/>
            <person name="Rutten L."/>
            <person name="Van Zeijl A."/>
            <person name="Liu W."/>
            <person name="Santuari L."/>
            <person name="Cao Q."/>
            <person name="Sharma T."/>
            <person name="Shen D."/>
            <person name="Roswanjaya Y."/>
            <person name="Wardhani T."/>
            <person name="Kalhor M.S."/>
            <person name="Jansen J."/>
            <person name="Van den Hoogen J."/>
            <person name="Gungor B."/>
            <person name="Hartog M."/>
            <person name="Hontelez J."/>
            <person name="Verver J."/>
            <person name="Yang W.-C."/>
            <person name="Schijlen E."/>
            <person name="Repin R."/>
            <person name="Schilthuizen M."/>
            <person name="Schranz E."/>
            <person name="Heidstra R."/>
            <person name="Miyata K."/>
            <person name="Fedorova E."/>
            <person name="Kohlen W."/>
            <person name="Bisseling T."/>
            <person name="Smit S."/>
            <person name="Geurts R."/>
        </authorList>
    </citation>
    <scope>NUCLEOTIDE SEQUENCE [LARGE SCALE GENOMIC DNA]</scope>
    <source>
        <strain evidence="3">cv. WU1-14</strain>
    </source>
</reference>
<protein>
    <submittedName>
        <fullName evidence="2">Uncharacterized protein</fullName>
    </submittedName>
</protein>
<proteinExistence type="predicted"/>
<organism evidence="2 3">
    <name type="scientific">Parasponia andersonii</name>
    <name type="common">Sponia andersonii</name>
    <dbReference type="NCBI Taxonomy" id="3476"/>
    <lineage>
        <taxon>Eukaryota</taxon>
        <taxon>Viridiplantae</taxon>
        <taxon>Streptophyta</taxon>
        <taxon>Embryophyta</taxon>
        <taxon>Tracheophyta</taxon>
        <taxon>Spermatophyta</taxon>
        <taxon>Magnoliopsida</taxon>
        <taxon>eudicotyledons</taxon>
        <taxon>Gunneridae</taxon>
        <taxon>Pentapetalae</taxon>
        <taxon>rosids</taxon>
        <taxon>fabids</taxon>
        <taxon>Rosales</taxon>
        <taxon>Cannabaceae</taxon>
        <taxon>Parasponia</taxon>
    </lineage>
</organism>
<keyword evidence="3" id="KW-1185">Reference proteome</keyword>
<dbReference type="AlphaFoldDB" id="A0A2P5DP48"/>
<evidence type="ECO:0000313" key="2">
    <source>
        <dbReference type="EMBL" id="PON75059.1"/>
    </source>
</evidence>
<dbReference type="Proteomes" id="UP000237105">
    <property type="component" value="Unassembled WGS sequence"/>
</dbReference>
<evidence type="ECO:0000256" key="1">
    <source>
        <dbReference type="SAM" id="Phobius"/>
    </source>
</evidence>
<keyword evidence="1" id="KW-0472">Membrane</keyword>
<evidence type="ECO:0000313" key="3">
    <source>
        <dbReference type="Proteomes" id="UP000237105"/>
    </source>
</evidence>
<feature type="transmembrane region" description="Helical" evidence="1">
    <location>
        <begin position="76"/>
        <end position="96"/>
    </location>
</feature>
<accession>A0A2P5DP48</accession>
<gene>
    <name evidence="2" type="ORF">PanWU01x14_044110</name>
</gene>
<dbReference type="EMBL" id="JXTB01000025">
    <property type="protein sequence ID" value="PON75059.1"/>
    <property type="molecule type" value="Genomic_DNA"/>
</dbReference>
<keyword evidence="1" id="KW-1133">Transmembrane helix</keyword>
<feature type="transmembrane region" description="Helical" evidence="1">
    <location>
        <begin position="34"/>
        <end position="56"/>
    </location>
</feature>
<dbReference type="OrthoDB" id="10373939at2759"/>
<comment type="caution">
    <text evidence="2">The sequence shown here is derived from an EMBL/GenBank/DDBJ whole genome shotgun (WGS) entry which is preliminary data.</text>
</comment>
<keyword evidence="1" id="KW-0812">Transmembrane</keyword>
<feature type="non-terminal residue" evidence="2">
    <location>
        <position position="1"/>
    </location>
</feature>
<sequence length="104" mass="11827">YLCPRNARTVPLQKDLEWVCKALPSGPLLFNSKALLVSACGYGGKAYACGSVQWLWRRPFWLKGYLPFTSLSPPHYFLGRVSYAIPPCGIIIRFLVRYKRMAQS</sequence>